<evidence type="ECO:0000313" key="2">
    <source>
        <dbReference type="Proteomes" id="UP000005631"/>
    </source>
</evidence>
<dbReference type="eggNOG" id="COG0322">
    <property type="taxonomic scope" value="Bacteria"/>
</dbReference>
<name>G8R760_OWEHD</name>
<dbReference type="Proteomes" id="UP000005631">
    <property type="component" value="Chromosome"/>
</dbReference>
<sequence length="325" mass="37055">MKNFWLLPILLLFVGCQDGSESQIFADTLPTSNGGRLDIIVVTEESIWSEVAGEKFIKYFAPQQDGLPQAEPIFTVRQVPPESFNSLLHRSRNIVVLEEGPEAKVTVEKDEFARPQIFIKFTAPSGTELAKLIIQNQKDLTKMLHDSEMEHLQKRVTAKPQPVPKLLKDHHVSMKIPASFIIDQESENTLVLWNKSLKSDQGILIHFDPIMEDDALIGDRIIPLRDSLTSHFIKGDREGSYMVVEDYIPPVFENLKIDGNFAIETRGLWRTKGDFMGGSFINYTVFDETNNQRIMLDAFIYAPEIKKRNLILELEAILRTLEITN</sequence>
<dbReference type="KEGG" id="oho:Oweho_2455"/>
<protein>
    <recommendedName>
        <fullName evidence="3">DUF4837 domain-containing protein</fullName>
    </recommendedName>
</protein>
<accession>G8R760</accession>
<evidence type="ECO:0000313" key="1">
    <source>
        <dbReference type="EMBL" id="AEV33425.1"/>
    </source>
</evidence>
<gene>
    <name evidence="1" type="ordered locus">Oweho_2455</name>
</gene>
<dbReference type="OrthoDB" id="1115230at2"/>
<dbReference type="InterPro" id="IPR032286">
    <property type="entry name" value="DUF4837"/>
</dbReference>
<evidence type="ECO:0008006" key="3">
    <source>
        <dbReference type="Google" id="ProtNLM"/>
    </source>
</evidence>
<dbReference type="AlphaFoldDB" id="G8R760"/>
<dbReference type="HOGENOM" id="CLU_064059_0_0_10"/>
<dbReference type="Pfam" id="PF16125">
    <property type="entry name" value="DUF4837"/>
    <property type="match status" value="1"/>
</dbReference>
<keyword evidence="2" id="KW-1185">Reference proteome</keyword>
<dbReference type="PROSITE" id="PS51257">
    <property type="entry name" value="PROKAR_LIPOPROTEIN"/>
    <property type="match status" value="1"/>
</dbReference>
<reference evidence="1 2" key="1">
    <citation type="journal article" date="2012" name="Stand. Genomic Sci.">
        <title>Genome sequence of the orange-pigmented seawater bacterium Owenweeksia hongkongensis type strain (UST20020801(T)).</title>
        <authorList>
            <person name="Riedel T."/>
            <person name="Held B."/>
            <person name="Nolan M."/>
            <person name="Lucas S."/>
            <person name="Lapidus A."/>
            <person name="Tice H."/>
            <person name="Del Rio T.G."/>
            <person name="Cheng J.F."/>
            <person name="Han C."/>
            <person name="Tapia R."/>
            <person name="Goodwin L.A."/>
            <person name="Pitluck S."/>
            <person name="Liolios K."/>
            <person name="Mavromatis K."/>
            <person name="Pagani I."/>
            <person name="Ivanova N."/>
            <person name="Mikhailova N."/>
            <person name="Pati A."/>
            <person name="Chen A."/>
            <person name="Palaniappan K."/>
            <person name="Rohde M."/>
            <person name="Tindall B.J."/>
            <person name="Detter J.C."/>
            <person name="Goker M."/>
            <person name="Woyke T."/>
            <person name="Bristow J."/>
            <person name="Eisen J.A."/>
            <person name="Markowitz V."/>
            <person name="Hugenholtz P."/>
            <person name="Klenk H.P."/>
            <person name="Kyrpides N.C."/>
        </authorList>
    </citation>
    <scope>NUCLEOTIDE SEQUENCE</scope>
    <source>
        <strain evidence="2">DSM 17368 / JCM 12287 / NRRL B-23963</strain>
    </source>
</reference>
<dbReference type="STRING" id="926562.Oweho_2455"/>
<proteinExistence type="predicted"/>
<dbReference type="EMBL" id="CP003156">
    <property type="protein sequence ID" value="AEV33425.1"/>
    <property type="molecule type" value="Genomic_DNA"/>
</dbReference>
<dbReference type="RefSeq" id="WP_014202774.1">
    <property type="nucleotide sequence ID" value="NC_016599.1"/>
</dbReference>
<organism evidence="1 2">
    <name type="scientific">Owenweeksia hongkongensis (strain DSM 17368 / CIP 108786 / JCM 12287 / NRRL B-23963 / UST20020801)</name>
    <dbReference type="NCBI Taxonomy" id="926562"/>
    <lineage>
        <taxon>Bacteria</taxon>
        <taxon>Pseudomonadati</taxon>
        <taxon>Bacteroidota</taxon>
        <taxon>Flavobacteriia</taxon>
        <taxon>Flavobacteriales</taxon>
        <taxon>Owenweeksiaceae</taxon>
        <taxon>Owenweeksia</taxon>
    </lineage>
</organism>